<comment type="caution">
    <text evidence="1">The sequence shown here is derived from an EMBL/GenBank/DDBJ whole genome shotgun (WGS) entry which is preliminary data.</text>
</comment>
<name>A0A7U9P5B0_GEOTM</name>
<proteinExistence type="predicted"/>
<evidence type="ECO:0000313" key="2">
    <source>
        <dbReference type="Proteomes" id="UP000018339"/>
    </source>
</evidence>
<reference evidence="1 2" key="1">
    <citation type="journal article" date="2014" name="Genome Announc.">
        <title>Draft Genome Sequence of Geobacillus thermopakistaniensis Strain MAS1.</title>
        <authorList>
            <person name="Siddiqui M.A."/>
            <person name="Rashid N."/>
            <person name="Ayyampalayam S."/>
            <person name="Whitman W.B."/>
        </authorList>
    </citation>
    <scope>NUCLEOTIDE SEQUENCE [LARGE SCALE GENOMIC DNA]</scope>
    <source>
        <strain evidence="1 2">MAS1</strain>
    </source>
</reference>
<organism evidence="1 2">
    <name type="scientific">Geobacillus thermopakistaniensis (strain MAS1)</name>
    <dbReference type="NCBI Taxonomy" id="1408282"/>
    <lineage>
        <taxon>Bacteria</taxon>
        <taxon>Bacillati</taxon>
        <taxon>Bacillota</taxon>
        <taxon>Bacilli</taxon>
        <taxon>Bacillales</taxon>
        <taxon>Anoxybacillaceae</taxon>
        <taxon>Geobacillus</taxon>
    </lineage>
</organism>
<protein>
    <recommendedName>
        <fullName evidence="3">Phage tail protein</fullName>
    </recommendedName>
</protein>
<evidence type="ECO:0000313" key="1">
    <source>
        <dbReference type="EMBL" id="ESU71110.1"/>
    </source>
</evidence>
<accession>A0A7U9P5B0</accession>
<gene>
    <name evidence="1" type="ORF">T260_15130</name>
</gene>
<dbReference type="AlphaFoldDB" id="A0A7U9P5B0"/>
<evidence type="ECO:0008006" key="3">
    <source>
        <dbReference type="Google" id="ProtNLM"/>
    </source>
</evidence>
<dbReference type="RefSeq" id="WP_023634402.1">
    <property type="nucleotide sequence ID" value="NZ_AYSF01000078.1"/>
</dbReference>
<dbReference type="EMBL" id="AYSF01000078">
    <property type="protein sequence ID" value="ESU71110.1"/>
    <property type="molecule type" value="Genomic_DNA"/>
</dbReference>
<dbReference type="Proteomes" id="UP000018339">
    <property type="component" value="Unassembled WGS sequence"/>
</dbReference>
<keyword evidence="2" id="KW-1185">Reference proteome</keyword>
<sequence>MSVKDVKVKKIPVQLDKERHLVFDLNAFCEIEDKFGSITEAFKALENASMKAIRTLLWAGLLHEDESLTEKEVGRMIDIANLSELANVIAEAMNNALPEPKN</sequence>